<evidence type="ECO:0000313" key="1">
    <source>
        <dbReference type="EMBL" id="GFH59942.1"/>
    </source>
</evidence>
<keyword evidence="2" id="KW-1185">Reference proteome</keyword>
<name>A0AAD3HDK1_9STRA</name>
<dbReference type="EMBL" id="BLLK01000069">
    <property type="protein sequence ID" value="GFH59942.1"/>
    <property type="molecule type" value="Genomic_DNA"/>
</dbReference>
<reference evidence="1 2" key="1">
    <citation type="journal article" date="2021" name="Sci. Rep.">
        <title>The genome of the diatom Chaetoceros tenuissimus carries an ancient integrated fragment of an extant virus.</title>
        <authorList>
            <person name="Hongo Y."/>
            <person name="Kimura K."/>
            <person name="Takaki Y."/>
            <person name="Yoshida Y."/>
            <person name="Baba S."/>
            <person name="Kobayashi G."/>
            <person name="Nagasaki K."/>
            <person name="Hano T."/>
            <person name="Tomaru Y."/>
        </authorList>
    </citation>
    <scope>NUCLEOTIDE SEQUENCE [LARGE SCALE GENOMIC DNA]</scope>
    <source>
        <strain evidence="1 2">NIES-3715</strain>
    </source>
</reference>
<organism evidence="1 2">
    <name type="scientific">Chaetoceros tenuissimus</name>
    <dbReference type="NCBI Taxonomy" id="426638"/>
    <lineage>
        <taxon>Eukaryota</taxon>
        <taxon>Sar</taxon>
        <taxon>Stramenopiles</taxon>
        <taxon>Ochrophyta</taxon>
        <taxon>Bacillariophyta</taxon>
        <taxon>Coscinodiscophyceae</taxon>
        <taxon>Chaetocerotophycidae</taxon>
        <taxon>Chaetocerotales</taxon>
        <taxon>Chaetocerotaceae</taxon>
        <taxon>Chaetoceros</taxon>
    </lineage>
</organism>
<sequence>MMLQQQEKVNFKTVWRYIRFFPALLILLLFSVEFCEDKVFGELSKSQTNIDQLSSQSFGIRNELTRKQTDGIPRVILATPCGGSTATMNFTKTVFEAHGYNVLNANEPFNRNNKRNKYMDIAKTKLLKRLGSEPTGKEILKETLRLYNDEAVKTNSILLFKTHNVKKYFEREMLSLNASFALMYRENILDQAICTARDCFGSVGKQVFENGTESRLCFSRRNHTDKKILAVLDPIELIKYMEERRAKNEERQSMKRLYKDSIETYERLFAFEYVDAHEEYKVFENSIDAWCNFLSNFIHVDRAIVESALIPFIDTHRKIEKHEKVIYNFETIKEHLESTEFAHYLRV</sequence>
<dbReference type="Proteomes" id="UP001054902">
    <property type="component" value="Unassembled WGS sequence"/>
</dbReference>
<gene>
    <name evidence="1" type="ORF">CTEN210_16418</name>
</gene>
<dbReference type="AlphaFoldDB" id="A0AAD3HDK1"/>
<accession>A0AAD3HDK1</accession>
<comment type="caution">
    <text evidence="1">The sequence shown here is derived from an EMBL/GenBank/DDBJ whole genome shotgun (WGS) entry which is preliminary data.</text>
</comment>
<proteinExistence type="predicted"/>
<protein>
    <submittedName>
        <fullName evidence="1">Uncharacterized protein</fullName>
    </submittedName>
</protein>
<evidence type="ECO:0000313" key="2">
    <source>
        <dbReference type="Proteomes" id="UP001054902"/>
    </source>
</evidence>